<dbReference type="GO" id="GO:0003796">
    <property type="term" value="F:lysozyme activity"/>
    <property type="evidence" value="ECO:0007669"/>
    <property type="project" value="UniProtKB-EC"/>
</dbReference>
<accession>A0A4Y6U9J2</accession>
<dbReference type="EC" id="3.2.1.17" evidence="7"/>
<keyword evidence="4 7" id="KW-0378">Hydrolase</keyword>
<comment type="similarity">
    <text evidence="7">Belongs to the glycosyl hydrolase 24 family.</text>
</comment>
<sequence>MLPPPENDLRPAVVQACALARQFEGFRSHPYKDSGGVWTIGYGFTHLPAGSSAPRPLGTTNQGRQVPVTAATPPLTPAQADPILHTMMGGIAHQIWHESAGKLQDSALAALADFAFNMGLHALLHSTLWRLLMAGHESQARAQLGRWVHGKGSAKPLPGLVRRRAAEAALWAGQPSTAH</sequence>
<dbReference type="OrthoDB" id="5327667at2"/>
<reference evidence="8 9" key="1">
    <citation type="submission" date="2019-03" db="EMBL/GenBank/DDBJ databases">
        <title>The complete genome sequence of Swingsia_sp. F3b2 LMG30590(T).</title>
        <authorList>
            <person name="Chua K.-O."/>
            <person name="Chan K.-G."/>
            <person name="See-Too W.-S."/>
        </authorList>
    </citation>
    <scope>NUCLEOTIDE SEQUENCE [LARGE SCALE GENOMIC DNA]</scope>
    <source>
        <strain evidence="8 9">F3b2</strain>
    </source>
</reference>
<evidence type="ECO:0000256" key="6">
    <source>
        <dbReference type="ARBA" id="ARBA00023295"/>
    </source>
</evidence>
<dbReference type="HAMAP" id="MF_04110">
    <property type="entry name" value="ENDOLYSIN_T4"/>
    <property type="match status" value="1"/>
</dbReference>
<keyword evidence="3 7" id="KW-0081">Bacteriolytic enzyme</keyword>
<keyword evidence="5" id="KW-1035">Host cytoplasm</keyword>
<evidence type="ECO:0000256" key="5">
    <source>
        <dbReference type="ARBA" id="ARBA00023200"/>
    </source>
</evidence>
<dbReference type="KEGG" id="swf:E3E12_08025"/>
<dbReference type="SUPFAM" id="SSF53955">
    <property type="entry name" value="Lysozyme-like"/>
    <property type="match status" value="1"/>
</dbReference>
<dbReference type="AlphaFoldDB" id="A0A4Y6U9J2"/>
<name>A0A4Y6U9J2_9PROT</name>
<dbReference type="InterPro" id="IPR002196">
    <property type="entry name" value="Glyco_hydro_24"/>
</dbReference>
<dbReference type="InterPro" id="IPR051018">
    <property type="entry name" value="Bacteriophage_GH24"/>
</dbReference>
<dbReference type="GO" id="GO:0016998">
    <property type="term" value="P:cell wall macromolecule catabolic process"/>
    <property type="evidence" value="ECO:0007669"/>
    <property type="project" value="InterPro"/>
</dbReference>
<evidence type="ECO:0000313" key="8">
    <source>
        <dbReference type="EMBL" id="QDH14143.1"/>
    </source>
</evidence>
<proteinExistence type="inferred from homology"/>
<dbReference type="PANTHER" id="PTHR38107">
    <property type="match status" value="1"/>
</dbReference>
<dbReference type="EMBL" id="CP038231">
    <property type="protein sequence ID" value="QDH14143.1"/>
    <property type="molecule type" value="Genomic_DNA"/>
</dbReference>
<gene>
    <name evidence="8" type="ORF">E3E12_08025</name>
</gene>
<protein>
    <recommendedName>
        <fullName evidence="7">Lysozyme</fullName>
        <ecNumber evidence="7">3.2.1.17</ecNumber>
    </recommendedName>
</protein>
<dbReference type="InterPro" id="IPR023346">
    <property type="entry name" value="Lysozyme-like_dom_sf"/>
</dbReference>
<dbReference type="CDD" id="cd00737">
    <property type="entry name" value="lyz_endolysin_autolysin"/>
    <property type="match status" value="1"/>
</dbReference>
<evidence type="ECO:0000256" key="1">
    <source>
        <dbReference type="ARBA" id="ARBA00000632"/>
    </source>
</evidence>
<evidence type="ECO:0000256" key="7">
    <source>
        <dbReference type="RuleBase" id="RU003788"/>
    </source>
</evidence>
<dbReference type="InterPro" id="IPR034690">
    <property type="entry name" value="Endolysin_T4_type"/>
</dbReference>
<dbReference type="GO" id="GO:0042742">
    <property type="term" value="P:defense response to bacterium"/>
    <property type="evidence" value="ECO:0007669"/>
    <property type="project" value="UniProtKB-KW"/>
</dbReference>
<dbReference type="RefSeq" id="WP_141443847.1">
    <property type="nucleotide sequence ID" value="NZ_CP038231.1"/>
</dbReference>
<keyword evidence="6 7" id="KW-0326">Glycosidase</keyword>
<comment type="catalytic activity">
    <reaction evidence="1 7">
        <text>Hydrolysis of (1-&gt;4)-beta-linkages between N-acetylmuramic acid and N-acetyl-D-glucosamine residues in a peptidoglycan and between N-acetyl-D-glucosamine residues in chitodextrins.</text>
        <dbReference type="EC" id="3.2.1.17"/>
    </reaction>
</comment>
<dbReference type="Gene3D" id="1.10.530.40">
    <property type="match status" value="1"/>
</dbReference>
<dbReference type="Proteomes" id="UP000318709">
    <property type="component" value="Chromosome"/>
</dbReference>
<evidence type="ECO:0000313" key="9">
    <source>
        <dbReference type="Proteomes" id="UP000318709"/>
    </source>
</evidence>
<dbReference type="InterPro" id="IPR023347">
    <property type="entry name" value="Lysozyme_dom_sf"/>
</dbReference>
<dbReference type="GO" id="GO:0031640">
    <property type="term" value="P:killing of cells of another organism"/>
    <property type="evidence" value="ECO:0007669"/>
    <property type="project" value="UniProtKB-KW"/>
</dbReference>
<dbReference type="PANTHER" id="PTHR38107:SF3">
    <property type="entry name" value="LYSOZYME RRRD-RELATED"/>
    <property type="match status" value="1"/>
</dbReference>
<organism evidence="8 9">
    <name type="scientific">Formicincola oecophyllae</name>
    <dbReference type="NCBI Taxonomy" id="2558361"/>
    <lineage>
        <taxon>Bacteria</taxon>
        <taxon>Pseudomonadati</taxon>
        <taxon>Pseudomonadota</taxon>
        <taxon>Alphaproteobacteria</taxon>
        <taxon>Acetobacterales</taxon>
        <taxon>Acetobacteraceae</taxon>
        <taxon>Formicincola</taxon>
    </lineage>
</organism>
<dbReference type="GO" id="GO:0009253">
    <property type="term" value="P:peptidoglycan catabolic process"/>
    <property type="evidence" value="ECO:0007669"/>
    <property type="project" value="InterPro"/>
</dbReference>
<keyword evidence="9" id="KW-1185">Reference proteome</keyword>
<evidence type="ECO:0000256" key="4">
    <source>
        <dbReference type="ARBA" id="ARBA00022801"/>
    </source>
</evidence>
<dbReference type="Pfam" id="PF00959">
    <property type="entry name" value="Phage_lysozyme"/>
    <property type="match status" value="1"/>
</dbReference>
<keyword evidence="2 7" id="KW-0929">Antimicrobial</keyword>
<evidence type="ECO:0000256" key="3">
    <source>
        <dbReference type="ARBA" id="ARBA00022638"/>
    </source>
</evidence>
<dbReference type="InterPro" id="IPR033907">
    <property type="entry name" value="Endolysin_autolysin"/>
</dbReference>
<evidence type="ECO:0000256" key="2">
    <source>
        <dbReference type="ARBA" id="ARBA00022529"/>
    </source>
</evidence>